<feature type="transmembrane region" description="Helical" evidence="8">
    <location>
        <begin position="588"/>
        <end position="610"/>
    </location>
</feature>
<comment type="caution">
    <text evidence="11">The sequence shown here is derived from an EMBL/GenBank/DDBJ whole genome shotgun (WGS) entry which is preliminary data.</text>
</comment>
<sequence length="907" mass="103767">MPARFILVSIVLLLLSSSFVQARNRAPQKRRYSISTKSHRPSSGTFNSEDVYTDVKERREINNEQSWNGDVKELPNTASTISQHQANDEQVELFTRLLFDRLNLKEAPNVTVNVNDDIGLPTSIFKQLGEQSKEHIHAHANEEKHNLHQQKLQEEIHPTAERAILPGDFILNHTCRQQLSAKLNILDTNLQQMDCFRFTKSAKESKSLPTNQLITQLRLYVKKSYFNLNEYHHKISPDMFQVYQIFRPTSNDTAVQPPVGLTDTTRLFIAQVRELNDNWFELTIDTSSEDPNIQQLYKQLLMPWYGLAIDHDLQVSSLNRYYYRQYHAKRSKGTSVHSSTEEESTKESQQLPYMLIEYGEKIFPSSSGRRGTRDAVPRLARGCHPTSPCCRRPLTIDLDQGNNALNFVIYPRQLDIGECVGLCGISGSSLRFADVKNAQQRNAQNSAYNLLLLQNSLHANRSTTTTQINRIDQHSPQCCSYSCLYILKRLQKWFNNWCSLLLKSFITLSTLILVAMIVFYHALEVKLFMIDNCLDDWRIAMTWQRVLQIGAEVSICAIHPIPGSITFNWTTHMSNKADNPSLMKTVPVYVDILLSLPMFFRLYLICRVMLLHSKLFTDASSRSIGAFNRIKFNTRFVVKTLMTICPGTVLLVFILSLFIIASWILRACESNHDPKHHGNLLNSMWLIAVTFLAIGYGDIVPNTYCGRAICVVSGLTGVSCTATMVAVLARKLELTRAEKHVHNFMMDTQLTKRLKNAAANVLRETWLIYKYTKLVKVVNASKVRTHQRKFLQAIHSLRKVKLDQRKLTDNVNAVSDIARLQSSVYDIVNQMLSNQTVLESKFHELDSRVLSLQSQIENLPNVMVSAVNEQNSRLWERLESRVQTQLNSIQQTLPTISVTCPQRQNTV</sequence>
<evidence type="ECO:0000256" key="2">
    <source>
        <dbReference type="ARBA" id="ARBA00022448"/>
    </source>
</evidence>
<proteinExistence type="predicted"/>
<dbReference type="FunFam" id="1.10.287.70:FF:000022">
    <property type="entry name" value="Small conductance calcium-activated potassium channel, isoform O"/>
    <property type="match status" value="1"/>
</dbReference>
<name>A0A813SXB3_ADIRI</name>
<comment type="subcellular location">
    <subcellularLocation>
        <location evidence="1">Membrane</location>
        <topology evidence="1">Multi-pass membrane protein</topology>
    </subcellularLocation>
</comment>
<feature type="chain" id="PRO_5032582694" description="Calmodulin-binding domain-containing protein" evidence="9">
    <location>
        <begin position="23"/>
        <end position="907"/>
    </location>
</feature>
<evidence type="ECO:0000256" key="8">
    <source>
        <dbReference type="SAM" id="Phobius"/>
    </source>
</evidence>
<dbReference type="SUPFAM" id="SSF57501">
    <property type="entry name" value="Cystine-knot cytokines"/>
    <property type="match status" value="1"/>
</dbReference>
<dbReference type="AlphaFoldDB" id="A0A813SXB3"/>
<keyword evidence="7" id="KW-0407">Ion channel</keyword>
<dbReference type="Pfam" id="PF07885">
    <property type="entry name" value="Ion_trans_2"/>
    <property type="match status" value="1"/>
</dbReference>
<evidence type="ECO:0000256" key="1">
    <source>
        <dbReference type="ARBA" id="ARBA00004141"/>
    </source>
</evidence>
<dbReference type="GO" id="GO:0016286">
    <property type="term" value="F:small conductance calcium-activated potassium channel activity"/>
    <property type="evidence" value="ECO:0007669"/>
    <property type="project" value="InterPro"/>
</dbReference>
<dbReference type="PANTHER" id="PTHR10153">
    <property type="entry name" value="SMALL CONDUCTANCE CALCIUM-ACTIVATED POTASSIUM CHANNEL"/>
    <property type="match status" value="1"/>
</dbReference>
<keyword evidence="6 8" id="KW-0472">Membrane</keyword>
<evidence type="ECO:0000256" key="3">
    <source>
        <dbReference type="ARBA" id="ARBA00022692"/>
    </source>
</evidence>
<dbReference type="SUPFAM" id="SSF81327">
    <property type="entry name" value="Small-conductance potassium channel"/>
    <property type="match status" value="1"/>
</dbReference>
<keyword evidence="3 8" id="KW-0812">Transmembrane</keyword>
<dbReference type="InterPro" id="IPR015449">
    <property type="entry name" value="K_chnl_Ca-activ_SK"/>
</dbReference>
<evidence type="ECO:0000256" key="9">
    <source>
        <dbReference type="SAM" id="SignalP"/>
    </source>
</evidence>
<dbReference type="InterPro" id="IPR029034">
    <property type="entry name" value="Cystine-knot_cytokine"/>
</dbReference>
<accession>A0A813SXB3</accession>
<dbReference type="GO" id="GO:0005516">
    <property type="term" value="F:calmodulin binding"/>
    <property type="evidence" value="ECO:0007669"/>
    <property type="project" value="InterPro"/>
</dbReference>
<keyword evidence="9" id="KW-0732">Signal</keyword>
<feature type="signal peptide" evidence="9">
    <location>
        <begin position="1"/>
        <end position="22"/>
    </location>
</feature>
<dbReference type="Proteomes" id="UP000663852">
    <property type="component" value="Unassembled WGS sequence"/>
</dbReference>
<feature type="domain" description="Calmodulin-binding" evidence="10">
    <location>
        <begin position="747"/>
        <end position="823"/>
    </location>
</feature>
<dbReference type="InterPro" id="IPR004178">
    <property type="entry name" value="CaM-bd_dom"/>
</dbReference>
<feature type="transmembrane region" description="Helical" evidence="8">
    <location>
        <begin position="641"/>
        <end position="665"/>
    </location>
</feature>
<evidence type="ECO:0000256" key="4">
    <source>
        <dbReference type="ARBA" id="ARBA00022989"/>
    </source>
</evidence>
<protein>
    <recommendedName>
        <fullName evidence="10">Calmodulin-binding domain-containing protein</fullName>
    </recommendedName>
</protein>
<evidence type="ECO:0000259" key="10">
    <source>
        <dbReference type="SMART" id="SM01053"/>
    </source>
</evidence>
<evidence type="ECO:0000313" key="11">
    <source>
        <dbReference type="EMBL" id="CAF0800536.1"/>
    </source>
</evidence>
<gene>
    <name evidence="11" type="ORF">EDS130_LOCUS4828</name>
</gene>
<organism evidence="11 12">
    <name type="scientific">Adineta ricciae</name>
    <name type="common">Rotifer</name>
    <dbReference type="NCBI Taxonomy" id="249248"/>
    <lineage>
        <taxon>Eukaryota</taxon>
        <taxon>Metazoa</taxon>
        <taxon>Spiralia</taxon>
        <taxon>Gnathifera</taxon>
        <taxon>Rotifera</taxon>
        <taxon>Eurotatoria</taxon>
        <taxon>Bdelloidea</taxon>
        <taxon>Adinetida</taxon>
        <taxon>Adinetidae</taxon>
        <taxon>Adineta</taxon>
    </lineage>
</organism>
<evidence type="ECO:0000256" key="5">
    <source>
        <dbReference type="ARBA" id="ARBA00023065"/>
    </source>
</evidence>
<dbReference type="SMART" id="SM01053">
    <property type="entry name" value="CaMBD"/>
    <property type="match status" value="1"/>
</dbReference>
<dbReference type="InterPro" id="IPR036122">
    <property type="entry name" value="CaM-bd_dom_sf"/>
</dbReference>
<keyword evidence="5" id="KW-0406">Ion transport</keyword>
<evidence type="ECO:0000256" key="6">
    <source>
        <dbReference type="ARBA" id="ARBA00023136"/>
    </source>
</evidence>
<dbReference type="EMBL" id="CAJNOJ010000013">
    <property type="protein sequence ID" value="CAF0800536.1"/>
    <property type="molecule type" value="Genomic_DNA"/>
</dbReference>
<reference evidence="11" key="1">
    <citation type="submission" date="2021-02" db="EMBL/GenBank/DDBJ databases">
        <authorList>
            <person name="Nowell W R."/>
        </authorList>
    </citation>
    <scope>NUCLEOTIDE SEQUENCE</scope>
</reference>
<dbReference type="Gene3D" id="1.10.287.70">
    <property type="match status" value="2"/>
</dbReference>
<dbReference type="InterPro" id="IPR013099">
    <property type="entry name" value="K_chnl_dom"/>
</dbReference>
<keyword evidence="2" id="KW-0813">Transport</keyword>
<feature type="transmembrane region" description="Helical" evidence="8">
    <location>
        <begin position="500"/>
        <end position="520"/>
    </location>
</feature>
<keyword evidence="4 8" id="KW-1133">Transmembrane helix</keyword>
<feature type="transmembrane region" description="Helical" evidence="8">
    <location>
        <begin position="677"/>
        <end position="696"/>
    </location>
</feature>
<evidence type="ECO:0000256" key="7">
    <source>
        <dbReference type="ARBA" id="ARBA00023303"/>
    </source>
</evidence>
<dbReference type="Pfam" id="PF03530">
    <property type="entry name" value="SK_channel"/>
    <property type="match status" value="1"/>
</dbReference>
<dbReference type="OrthoDB" id="73653at2759"/>
<evidence type="ECO:0000313" key="12">
    <source>
        <dbReference type="Proteomes" id="UP000663852"/>
    </source>
</evidence>
<dbReference type="Pfam" id="PF02888">
    <property type="entry name" value="CaMBD"/>
    <property type="match status" value="1"/>
</dbReference>
<feature type="transmembrane region" description="Helical" evidence="8">
    <location>
        <begin position="708"/>
        <end position="729"/>
    </location>
</feature>
<dbReference type="GO" id="GO:0016020">
    <property type="term" value="C:membrane"/>
    <property type="evidence" value="ECO:0007669"/>
    <property type="project" value="UniProtKB-SubCell"/>
</dbReference>
<dbReference type="SUPFAM" id="SSF81324">
    <property type="entry name" value="Voltage-gated potassium channels"/>
    <property type="match status" value="1"/>
</dbReference>